<gene>
    <name evidence="3" type="ORF">TPL01_26030</name>
</gene>
<dbReference type="AlphaFoldDB" id="A0A512LAF4"/>
<proteinExistence type="predicted"/>
<accession>A0A512LAF4</accession>
<organism evidence="3 4">
    <name type="scientific">Sulfuriferula plumbiphila</name>
    <dbReference type="NCBI Taxonomy" id="171865"/>
    <lineage>
        <taxon>Bacteria</taxon>
        <taxon>Pseudomonadati</taxon>
        <taxon>Pseudomonadota</taxon>
        <taxon>Betaproteobacteria</taxon>
        <taxon>Nitrosomonadales</taxon>
        <taxon>Sulfuricellaceae</taxon>
        <taxon>Sulfuriferula</taxon>
    </lineage>
</organism>
<dbReference type="EMBL" id="BKAD01000030">
    <property type="protein sequence ID" value="GEP31465.1"/>
    <property type="molecule type" value="Genomic_DNA"/>
</dbReference>
<dbReference type="InterPro" id="IPR000253">
    <property type="entry name" value="FHA_dom"/>
</dbReference>
<sequence length="232" mass="25694">MAKLVVSFEGVVEGHYFLDKERFTIGRKSDSDIFLDGPGVSNIHAVIVTISNDHVLEDATSTNGILVNGKKVAKHILQNNDVIELSAYQLKYINQRATSDMDFDKTMIMKAVQPEADELPEPGTLQARPQLATAVFSARSVKTGFPLGGVKNMKGPQPGEEILISRPLKTFGQPGMQVVMISRRPHGYYVTHVEGKKHPRVNGKSIGTQPWLLQENDLIEAGDVKLKFFMQH</sequence>
<feature type="domain" description="FHA" evidence="2">
    <location>
        <begin position="23"/>
        <end position="72"/>
    </location>
</feature>
<dbReference type="OrthoDB" id="151099at2"/>
<dbReference type="GO" id="GO:0003723">
    <property type="term" value="F:RNA binding"/>
    <property type="evidence" value="ECO:0007669"/>
    <property type="project" value="UniProtKB-KW"/>
</dbReference>
<dbReference type="RefSeq" id="WP_147074434.1">
    <property type="nucleotide sequence ID" value="NZ_AP021884.1"/>
</dbReference>
<dbReference type="CDD" id="cd00060">
    <property type="entry name" value="FHA"/>
    <property type="match status" value="1"/>
</dbReference>
<keyword evidence="1" id="KW-0694">RNA-binding</keyword>
<dbReference type="Proteomes" id="UP000321337">
    <property type="component" value="Unassembled WGS sequence"/>
</dbReference>
<keyword evidence="4" id="KW-1185">Reference proteome</keyword>
<dbReference type="PROSITE" id="PS50006">
    <property type="entry name" value="FHA_DOMAIN"/>
    <property type="match status" value="1"/>
</dbReference>
<dbReference type="SMART" id="SM00240">
    <property type="entry name" value="FHA"/>
    <property type="match status" value="1"/>
</dbReference>
<protein>
    <recommendedName>
        <fullName evidence="2">FHA domain-containing protein</fullName>
    </recommendedName>
</protein>
<evidence type="ECO:0000259" key="2">
    <source>
        <dbReference type="PROSITE" id="PS50006"/>
    </source>
</evidence>
<name>A0A512LAF4_9PROT</name>
<evidence type="ECO:0000313" key="3">
    <source>
        <dbReference type="EMBL" id="GEP31465.1"/>
    </source>
</evidence>
<dbReference type="Gene3D" id="2.60.200.20">
    <property type="match status" value="1"/>
</dbReference>
<comment type="caution">
    <text evidence="3">The sequence shown here is derived from an EMBL/GenBank/DDBJ whole genome shotgun (WGS) entry which is preliminary data.</text>
</comment>
<dbReference type="SUPFAM" id="SSF49879">
    <property type="entry name" value="SMAD/FHA domain"/>
    <property type="match status" value="2"/>
</dbReference>
<dbReference type="Pfam" id="PF00498">
    <property type="entry name" value="FHA"/>
    <property type="match status" value="1"/>
</dbReference>
<evidence type="ECO:0000313" key="4">
    <source>
        <dbReference type="Proteomes" id="UP000321337"/>
    </source>
</evidence>
<dbReference type="PROSITE" id="PS50889">
    <property type="entry name" value="S4"/>
    <property type="match status" value="1"/>
</dbReference>
<dbReference type="InterPro" id="IPR008984">
    <property type="entry name" value="SMAD_FHA_dom_sf"/>
</dbReference>
<evidence type="ECO:0000256" key="1">
    <source>
        <dbReference type="PROSITE-ProRule" id="PRU00182"/>
    </source>
</evidence>
<reference evidence="3 4" key="1">
    <citation type="submission" date="2019-07" db="EMBL/GenBank/DDBJ databases">
        <title>Whole genome shotgun sequence of Thiobacillus plumbophilus NBRC 107929.</title>
        <authorList>
            <person name="Hosoyama A."/>
            <person name="Uohara A."/>
            <person name="Ohji S."/>
            <person name="Ichikawa N."/>
        </authorList>
    </citation>
    <scope>NUCLEOTIDE SEQUENCE [LARGE SCALE GENOMIC DNA]</scope>
    <source>
        <strain evidence="3 4">NBRC 107929</strain>
    </source>
</reference>